<evidence type="ECO:0000256" key="2">
    <source>
        <dbReference type="SAM" id="MobiDB-lite"/>
    </source>
</evidence>
<dbReference type="OrthoDB" id="278430at2759"/>
<gene>
    <name evidence="5" type="ORF">BVC80_605g8</name>
</gene>
<feature type="compositionally biased region" description="Basic and acidic residues" evidence="2">
    <location>
        <begin position="352"/>
        <end position="363"/>
    </location>
</feature>
<dbReference type="STRING" id="56857.A0A200R0K3"/>
<dbReference type="InterPro" id="IPR051937">
    <property type="entry name" value="R3H_domain_containing"/>
</dbReference>
<dbReference type="InParanoid" id="A0A200R0K3"/>
<evidence type="ECO:0000259" key="4">
    <source>
        <dbReference type="PROSITE" id="PS51673"/>
    </source>
</evidence>
<dbReference type="GO" id="GO:0003676">
    <property type="term" value="F:nucleic acid binding"/>
    <property type="evidence" value="ECO:0007669"/>
    <property type="project" value="UniProtKB-UniRule"/>
</dbReference>
<keyword evidence="6" id="KW-1185">Reference proteome</keyword>
<feature type="compositionally biased region" description="Polar residues" evidence="2">
    <location>
        <begin position="330"/>
        <end position="350"/>
    </location>
</feature>
<dbReference type="EMBL" id="MVGT01000613">
    <property type="protein sequence ID" value="OVA16208.1"/>
    <property type="molecule type" value="Genomic_DNA"/>
</dbReference>
<dbReference type="InterPro" id="IPR036867">
    <property type="entry name" value="R3H_dom_sf"/>
</dbReference>
<accession>A0A200R0K3</accession>
<dbReference type="Pfam" id="PF12752">
    <property type="entry name" value="SUZ"/>
    <property type="match status" value="1"/>
</dbReference>
<feature type="region of interest" description="Disordered" evidence="2">
    <location>
        <begin position="329"/>
        <end position="397"/>
    </location>
</feature>
<dbReference type="InterPro" id="IPR024771">
    <property type="entry name" value="SUZ"/>
</dbReference>
<dbReference type="InterPro" id="IPR001374">
    <property type="entry name" value="R3H_dom"/>
</dbReference>
<feature type="domain" description="R3H" evidence="3">
    <location>
        <begin position="137"/>
        <end position="202"/>
    </location>
</feature>
<sequence>MASRPTVSSIKTLKQCSRKIKLAADISMATTVGSRRSWSRAMLLKHKSLVRNRVLVRQRVVGNKKIINKEKKVKKKGEIRDKAGQELSRADKLRRLVPGGEAMDFCSLLEETAHYIKCLNTQIEELAFLIRDNLPCKHLVLSIEELLVDFLLNDTSPDGVLELEPMNPYNRLLLHRLADIFGFAHVSIGEGDDRHLILERSPESSIPPILVSDILWQHDEYQSPTQPHKLLRRKDSLPASKTNTVSTQSSLEEREAAYLAARQRIFSVDESEIKESVTPKPRNVPVVARRMIAHALGQKICSNSSGGVTSANNKEHEEPNVELGAREANGSHQNLSLKTSQETTFSSQKVGSYERKNLSKPETRNASISAPQSEREVQKKPAGNKAISCGAPQNGRTSKAALKDNLKQEHLGAAKRMFAHALGLNGAKEINGLIMKCNETKSIDKD</sequence>
<dbReference type="OMA" id="WEYDNKD"/>
<organism evidence="5 6">
    <name type="scientific">Macleaya cordata</name>
    <name type="common">Five-seeded plume-poppy</name>
    <name type="synonym">Bocconia cordata</name>
    <dbReference type="NCBI Taxonomy" id="56857"/>
    <lineage>
        <taxon>Eukaryota</taxon>
        <taxon>Viridiplantae</taxon>
        <taxon>Streptophyta</taxon>
        <taxon>Embryophyta</taxon>
        <taxon>Tracheophyta</taxon>
        <taxon>Spermatophyta</taxon>
        <taxon>Magnoliopsida</taxon>
        <taxon>Ranunculales</taxon>
        <taxon>Papaveraceae</taxon>
        <taxon>Papaveroideae</taxon>
        <taxon>Macleaya</taxon>
    </lineage>
</organism>
<proteinExistence type="predicted"/>
<dbReference type="SUPFAM" id="SSF82708">
    <property type="entry name" value="R3H domain"/>
    <property type="match status" value="1"/>
</dbReference>
<dbReference type="SMART" id="SM00393">
    <property type="entry name" value="R3H"/>
    <property type="match status" value="1"/>
</dbReference>
<evidence type="ECO:0000313" key="5">
    <source>
        <dbReference type="EMBL" id="OVA16208.1"/>
    </source>
</evidence>
<dbReference type="AlphaFoldDB" id="A0A200R0K3"/>
<name>A0A200R0K3_MACCD</name>
<evidence type="ECO:0000313" key="6">
    <source>
        <dbReference type="Proteomes" id="UP000195402"/>
    </source>
</evidence>
<dbReference type="CDD" id="cd02642">
    <property type="entry name" value="R3H_encore_like"/>
    <property type="match status" value="1"/>
</dbReference>
<dbReference type="PROSITE" id="PS51061">
    <property type="entry name" value="R3H"/>
    <property type="match status" value="1"/>
</dbReference>
<evidence type="ECO:0000259" key="3">
    <source>
        <dbReference type="PROSITE" id="PS51061"/>
    </source>
</evidence>
<dbReference type="Pfam" id="PF01424">
    <property type="entry name" value="R3H"/>
    <property type="match status" value="1"/>
</dbReference>
<evidence type="ECO:0000256" key="1">
    <source>
        <dbReference type="ARBA" id="ARBA00022553"/>
    </source>
</evidence>
<comment type="caution">
    <text evidence="5">The sequence shown here is derived from an EMBL/GenBank/DDBJ whole genome shotgun (WGS) entry which is preliminary data.</text>
</comment>
<dbReference type="PANTHER" id="PTHR15672">
    <property type="entry name" value="CAMP-REGULATED PHOSPHOPROTEIN 21 RELATED R3H DOMAIN CONTAINING PROTEIN"/>
    <property type="match status" value="1"/>
</dbReference>
<dbReference type="Proteomes" id="UP000195402">
    <property type="component" value="Unassembled WGS sequence"/>
</dbReference>
<feature type="domain" description="SUZ" evidence="4">
    <location>
        <begin position="205"/>
        <end position="270"/>
    </location>
</feature>
<dbReference type="PROSITE" id="PS51673">
    <property type="entry name" value="SUZ"/>
    <property type="match status" value="1"/>
</dbReference>
<dbReference type="Gene3D" id="3.30.1370.50">
    <property type="entry name" value="R3H-like domain"/>
    <property type="match status" value="1"/>
</dbReference>
<keyword evidence="1" id="KW-0597">Phosphoprotein</keyword>
<protein>
    <submittedName>
        <fullName evidence="5">Single-stranded nucleic acid binding R3H</fullName>
    </submittedName>
</protein>
<reference evidence="5 6" key="1">
    <citation type="journal article" date="2017" name="Mol. Plant">
        <title>The Genome of Medicinal Plant Macleaya cordata Provides New Insights into Benzylisoquinoline Alkaloids Metabolism.</title>
        <authorList>
            <person name="Liu X."/>
            <person name="Liu Y."/>
            <person name="Huang P."/>
            <person name="Ma Y."/>
            <person name="Qing Z."/>
            <person name="Tang Q."/>
            <person name="Cao H."/>
            <person name="Cheng P."/>
            <person name="Zheng Y."/>
            <person name="Yuan Z."/>
            <person name="Zhou Y."/>
            <person name="Liu J."/>
            <person name="Tang Z."/>
            <person name="Zhuo Y."/>
            <person name="Zhang Y."/>
            <person name="Yu L."/>
            <person name="Huang J."/>
            <person name="Yang P."/>
            <person name="Peng Q."/>
            <person name="Zhang J."/>
            <person name="Jiang W."/>
            <person name="Zhang Z."/>
            <person name="Lin K."/>
            <person name="Ro D.K."/>
            <person name="Chen X."/>
            <person name="Xiong X."/>
            <person name="Shang Y."/>
            <person name="Huang S."/>
            <person name="Zeng J."/>
        </authorList>
    </citation>
    <scope>NUCLEOTIDE SEQUENCE [LARGE SCALE GENOMIC DNA]</scope>
    <source>
        <strain evidence="6">cv. BLH2017</strain>
        <tissue evidence="5">Root</tissue>
    </source>
</reference>
<dbReference type="PANTHER" id="PTHR15672:SF25">
    <property type="entry name" value="OS01G0100600 PROTEIN"/>
    <property type="match status" value="1"/>
</dbReference>